<sequence>MDKFNENYFSALYIDRSESANTLEKPSMRGVKKSVVDKYSDQAHFIYELIQNADDTKATKAHFELRKEGLVFTHNGTKRFLISNPATEDEDTQNGCLGDINAITAIANSNKTTDSSIGKFGVGFKAVFQYTQTPHIYDPEIFFKIERFIVPVRLDNDFEGRNENETLFYFPFNFAEKGKEEAYIDISEKLHSLTYPILFLQNLKEITYEIASSKGSYHKTVNKTAEFENATAQFLRFSQQCDEINNEDNLWLISRTNENNYTYSVGFFLNEKGNLMPVSKPAFCYFPTKEITGLNFVIHAPFLLTDSREGIKAAESHNKKMIKELAELAADSLLILKKIGQEQDHTLINDDIFDIIPYDESLFNDVDDKSRISFKPFYTKILEKISSEELLPSSCGYVKTENACWAAVPKITEIFSNEQLAMLMGNPNAKWVFTSFGRDEKSRNNKALAEYIDSLIIVWLNEEDIITGWSYDDGTSIKGITADFIEAQSDEWLHAFYKWISETNTRTYLIKEKPIFLNQEGEAVSAFDKNEQLILFLPSDMSENYMTINTKLIENENTFNFIKKLGITEPSLRDEIYNIILPLYENNKGIDTSSHFKKFYRYYKECKTEEMDEYIGLIWDCKFIRFSSEDKDTVYRGKASDLYIPTDELKVWFKPKPKTRFIKYDEYLEQVGKDEKKSLDSFFEILGAKTEPSIEMNKLSWDEAHRRGYNWTSSTRTNEWKEYHIDGCQEVLNYIQDNKDQNFSYILWNQLLSIISSNYYHKLDRILRGRHEYFYRTDQEEFFDSSEIIRLRTYAWLLNRDGEFVSAEDLTVQSLSQEYDIQHIRASDLLEFLNIREEIIENDEIEDYLTEEQRAKIEFADTYSDVPPEVLQKAAKEYRERKRIDSTDEIDLEQNGEIENNELAPEIKRVVKDITKRITHPKLFEPENQTSDNTDVIDSDEDEFIKPVVDYSKKIEQAKQKSAKEIEEIERLEDLTNKAQSAERYTFGWFKALLELELQNSPGNNSQSREVSISFAQVEHEKGTERTLILKHPNRYIPQSMEDLADIPLTLHYGDKQKQVAIEVVNVKSYTLRVKLRTNADISDIDLSTVTQARIEAKNPVFLLDELRRQFNALPYEDDFNMHDNLCENIDFIFGPPGTGKTTYIAKDVLMPIMEKTENLKVLVLTPTNKAADVLVNRIMEWMGDDKDYLNWLVRFGTTDDTNIEDIGVYRDKTFDIRTFPRNVTVTTMARFPYDYFLPDDGSRLHLSALKWDYIVIDEASMIPLVNIIYPLYKKTPTKFIIAGDPFQIEPITSVDLWKNENIYTMVNLNSFVQPETTPHKYKVELLTTQYRSVPNIGEVFSRFAYGGVLQHHRVSENQKKITIKDFIDLKPLNIIKFPVSKYESIYRPKRLNSKSNYQMYSALFTFEFAKHLSSNIELLSKDEKLRIGIIAPYRAQADLIDRFIASSNLPKNVDIQVGTIHGFQGDECDIIIAVFNPPPKISSHPDMFLNKLNIINVSISRARDYLFILMPDDQTEEVQNLRLIKKVEKLCKETEDYTEIHSESIEKIIFDNENYLLDNTFSTSHQSVNVYGKPEKIYEIRSEDDAIDVQIHKNT</sequence>
<dbReference type="InterPro" id="IPR050534">
    <property type="entry name" value="Coronavir_polyprotein_1ab"/>
</dbReference>
<dbReference type="EMBL" id="CP131059">
    <property type="protein sequence ID" value="WNY22848.1"/>
    <property type="molecule type" value="Genomic_DNA"/>
</dbReference>
<evidence type="ECO:0000256" key="2">
    <source>
        <dbReference type="ARBA" id="ARBA00022801"/>
    </source>
</evidence>
<evidence type="ECO:0000256" key="3">
    <source>
        <dbReference type="ARBA" id="ARBA00022806"/>
    </source>
</evidence>
<feature type="domain" description="DNA2/NAM7 helicase-like C-terminal" evidence="6">
    <location>
        <begin position="1320"/>
        <end position="1510"/>
    </location>
</feature>
<dbReference type="PANTHER" id="PTHR43788:SF8">
    <property type="entry name" value="DNA-BINDING PROTEIN SMUBP-2"/>
    <property type="match status" value="1"/>
</dbReference>
<keyword evidence="2 8" id="KW-0378">Hydrolase</keyword>
<dbReference type="SUPFAM" id="SSF52540">
    <property type="entry name" value="P-loop containing nucleoside triphosphate hydrolases"/>
    <property type="match status" value="1"/>
</dbReference>
<keyword evidence="4" id="KW-0067">ATP-binding</keyword>
<evidence type="ECO:0000259" key="7">
    <source>
        <dbReference type="Pfam" id="PF25794"/>
    </source>
</evidence>
<dbReference type="PANTHER" id="PTHR43788">
    <property type="entry name" value="DNA2/NAM7 HELICASE FAMILY MEMBER"/>
    <property type="match status" value="1"/>
</dbReference>
<name>A0AA96V0Q1_9EURY</name>
<evidence type="ECO:0000313" key="8">
    <source>
        <dbReference type="EMBL" id="WNY22848.1"/>
    </source>
</evidence>
<evidence type="ECO:0000313" key="9">
    <source>
        <dbReference type="Proteomes" id="UP001302978"/>
    </source>
</evidence>
<dbReference type="GeneID" id="85194567"/>
<keyword evidence="1" id="KW-0547">Nucleotide-binding</keyword>
<feature type="coiled-coil region" evidence="5">
    <location>
        <begin position="948"/>
        <end position="975"/>
    </location>
</feature>
<dbReference type="SUPFAM" id="SSF55874">
    <property type="entry name" value="ATPase domain of HSP90 chaperone/DNA topoisomerase II/histidine kinase"/>
    <property type="match status" value="1"/>
</dbReference>
<feature type="domain" description="Sacsin/Nov" evidence="7">
    <location>
        <begin position="33"/>
        <end position="136"/>
    </location>
</feature>
<evidence type="ECO:0000256" key="4">
    <source>
        <dbReference type="ARBA" id="ARBA00022840"/>
    </source>
</evidence>
<dbReference type="InterPro" id="IPR027417">
    <property type="entry name" value="P-loop_NTPase"/>
</dbReference>
<dbReference type="Proteomes" id="UP001302978">
    <property type="component" value="Chromosome"/>
</dbReference>
<keyword evidence="5" id="KW-0175">Coiled coil</keyword>
<keyword evidence="9" id="KW-1185">Reference proteome</keyword>
<dbReference type="Pfam" id="PF13087">
    <property type="entry name" value="AAA_12"/>
    <property type="match status" value="1"/>
</dbReference>
<dbReference type="InterPro" id="IPR047187">
    <property type="entry name" value="SF1_C_Upf1"/>
</dbReference>
<dbReference type="InterPro" id="IPR041679">
    <property type="entry name" value="DNA2/NAM7-like_C"/>
</dbReference>
<evidence type="ECO:0000256" key="5">
    <source>
        <dbReference type="SAM" id="Coils"/>
    </source>
</evidence>
<dbReference type="KEGG" id="mehf:MmiHf6_01330"/>
<accession>A0AA96V0Q1</accession>
<proteinExistence type="predicted"/>
<dbReference type="Pfam" id="PF25794">
    <property type="entry name" value="SACS"/>
    <property type="match status" value="1"/>
</dbReference>
<dbReference type="CDD" id="cd18808">
    <property type="entry name" value="SF1_C_Upf1"/>
    <property type="match status" value="1"/>
</dbReference>
<reference evidence="8 9" key="1">
    <citation type="submission" date="2023-07" db="EMBL/GenBank/DDBJ databases">
        <title>Closed genoem sequence of Methanomicrococcus sp. Hf6.</title>
        <authorList>
            <person name="Poehlein A."/>
            <person name="Protasov E."/>
            <person name="Platt K."/>
            <person name="Reeh H."/>
            <person name="Daniel R."/>
            <person name="Brune A."/>
        </authorList>
    </citation>
    <scope>NUCLEOTIDE SEQUENCE [LARGE SCALE GENOMIC DNA]</scope>
    <source>
        <strain evidence="8 9">Hf6</strain>
    </source>
</reference>
<dbReference type="Gene3D" id="3.30.565.10">
    <property type="entry name" value="Histidine kinase-like ATPase, C-terminal domain"/>
    <property type="match status" value="1"/>
</dbReference>
<dbReference type="RefSeq" id="WP_316557815.1">
    <property type="nucleotide sequence ID" value="NZ_CP131059.1"/>
</dbReference>
<organism evidence="8 9">
    <name type="scientific">Methanimicrococcus hongohii</name>
    <dbReference type="NCBI Taxonomy" id="3028295"/>
    <lineage>
        <taxon>Archaea</taxon>
        <taxon>Methanobacteriati</taxon>
        <taxon>Methanobacteriota</taxon>
        <taxon>Stenosarchaea group</taxon>
        <taxon>Methanomicrobia</taxon>
        <taxon>Methanosarcinales</taxon>
        <taxon>Methanosarcinaceae</taxon>
        <taxon>Methanimicrococcus</taxon>
    </lineage>
</organism>
<dbReference type="InterPro" id="IPR058210">
    <property type="entry name" value="SACS/Nov_dom"/>
</dbReference>
<dbReference type="InterPro" id="IPR036890">
    <property type="entry name" value="HATPase_C_sf"/>
</dbReference>
<dbReference type="EC" id="3.1.11.5" evidence="8"/>
<protein>
    <submittedName>
        <fullName evidence="8">RecBCD enzyme subunit RecD</fullName>
        <ecNumber evidence="8">3.1.11.5</ecNumber>
    </submittedName>
</protein>
<gene>
    <name evidence="8" type="primary">recD</name>
    <name evidence="8" type="ORF">MmiHf6_01330</name>
</gene>
<dbReference type="Gene3D" id="3.40.50.300">
    <property type="entry name" value="P-loop containing nucleotide triphosphate hydrolases"/>
    <property type="match status" value="2"/>
</dbReference>
<dbReference type="NCBIfam" id="NF047352">
    <property type="entry name" value="P_loop_sacsin"/>
    <property type="match status" value="1"/>
</dbReference>
<keyword evidence="3" id="KW-0347">Helicase</keyword>
<dbReference type="GO" id="GO:0008854">
    <property type="term" value="F:exodeoxyribonuclease V activity"/>
    <property type="evidence" value="ECO:0007669"/>
    <property type="project" value="UniProtKB-EC"/>
</dbReference>
<evidence type="ECO:0000259" key="6">
    <source>
        <dbReference type="Pfam" id="PF13087"/>
    </source>
</evidence>
<dbReference type="GO" id="GO:0005524">
    <property type="term" value="F:ATP binding"/>
    <property type="evidence" value="ECO:0007669"/>
    <property type="project" value="UniProtKB-KW"/>
</dbReference>
<dbReference type="GO" id="GO:0043139">
    <property type="term" value="F:5'-3' DNA helicase activity"/>
    <property type="evidence" value="ECO:0007669"/>
    <property type="project" value="TreeGrafter"/>
</dbReference>
<evidence type="ECO:0000256" key="1">
    <source>
        <dbReference type="ARBA" id="ARBA00022741"/>
    </source>
</evidence>
<dbReference type="Pfam" id="PF13245">
    <property type="entry name" value="AAA_19"/>
    <property type="match status" value="1"/>
</dbReference>